<accession>A0A9W9DQT4</accession>
<dbReference type="Pfam" id="PF07992">
    <property type="entry name" value="Pyr_redox_2"/>
    <property type="match status" value="1"/>
</dbReference>
<gene>
    <name evidence="2" type="ORF">J3R30DRAFT_2414927</name>
</gene>
<sequence length="427" mass="46067">MTVSYTNNDKPNVVIVGGSYVGNKAVDEITPKVYKTHNVVLIEKNSHFRHLFAFPRIHAVTGFEHKAFIPYTQPGSTNAAPFFASANAVVSSTTEATEGYAPLPSDSIQIVHEAVTSILPDKVMLGNGKDSIPYDFLVLATGTGRPGPEGLVGQDKKTGVEIGRFHQENVKKAKNIVIVGGGAYGIQLATDLKTHEPTKSKNVTVIHSRPHLLNRFHEGLHEIALARCKELGIDVVLGKRVIFPEGGYPLGTTDEEFDIQFVGGGSVRGDLVILCTGAVPLSEPLKTLAPSAIDKNGFIRVKPTLQIDVPGVSNVFALGDVADTGAHKAARPAVVQAEVVSRNIERIIRGREVGQNEPEKLDQYQVDEAGIHLSLGLDKSLKFRNPSASNPKPMIMWDKPGSQKADAGCAKVWTLRAPWAGKESYHL</sequence>
<protein>
    <submittedName>
        <fullName evidence="2">FAD/NAD-P-binding domain-containing protein</fullName>
    </submittedName>
</protein>
<evidence type="ECO:0000259" key="1">
    <source>
        <dbReference type="Pfam" id="PF07992"/>
    </source>
</evidence>
<dbReference type="SUPFAM" id="SSF51905">
    <property type="entry name" value="FAD/NAD(P)-binding domain"/>
    <property type="match status" value="1"/>
</dbReference>
<dbReference type="PANTHER" id="PTHR43735">
    <property type="entry name" value="APOPTOSIS-INDUCING FACTOR 1"/>
    <property type="match status" value="1"/>
</dbReference>
<comment type="caution">
    <text evidence="2">The sequence shown here is derived from an EMBL/GenBank/DDBJ whole genome shotgun (WGS) entry which is preliminary data.</text>
</comment>
<dbReference type="GO" id="GO:0004174">
    <property type="term" value="F:electron-transferring-flavoprotein dehydrogenase activity"/>
    <property type="evidence" value="ECO:0007669"/>
    <property type="project" value="TreeGrafter"/>
</dbReference>
<keyword evidence="3" id="KW-1185">Reference proteome</keyword>
<dbReference type="InterPro" id="IPR036188">
    <property type="entry name" value="FAD/NAD-bd_sf"/>
</dbReference>
<dbReference type="EMBL" id="JAOTPV010000006">
    <property type="protein sequence ID" value="KAJ4481175.1"/>
    <property type="molecule type" value="Genomic_DNA"/>
</dbReference>
<dbReference type="Gene3D" id="3.50.50.100">
    <property type="match status" value="1"/>
</dbReference>
<proteinExistence type="predicted"/>
<dbReference type="OrthoDB" id="202203at2759"/>
<evidence type="ECO:0000313" key="2">
    <source>
        <dbReference type="EMBL" id="KAJ4481175.1"/>
    </source>
</evidence>
<dbReference type="PRINTS" id="PR00368">
    <property type="entry name" value="FADPNR"/>
</dbReference>
<dbReference type="AlphaFoldDB" id="A0A9W9DQT4"/>
<dbReference type="PRINTS" id="PR00411">
    <property type="entry name" value="PNDRDTASEI"/>
</dbReference>
<dbReference type="Proteomes" id="UP001150266">
    <property type="component" value="Unassembled WGS sequence"/>
</dbReference>
<evidence type="ECO:0000313" key="3">
    <source>
        <dbReference type="Proteomes" id="UP001150266"/>
    </source>
</evidence>
<dbReference type="GO" id="GO:0005737">
    <property type="term" value="C:cytoplasm"/>
    <property type="evidence" value="ECO:0007669"/>
    <property type="project" value="TreeGrafter"/>
</dbReference>
<reference evidence="2" key="1">
    <citation type="submission" date="2022-08" db="EMBL/GenBank/DDBJ databases">
        <title>A Global Phylogenomic Analysis of the Shiitake Genus Lentinula.</title>
        <authorList>
            <consortium name="DOE Joint Genome Institute"/>
            <person name="Sierra-Patev S."/>
            <person name="Min B."/>
            <person name="Naranjo-Ortiz M."/>
            <person name="Looney B."/>
            <person name="Konkel Z."/>
            <person name="Slot J.C."/>
            <person name="Sakamoto Y."/>
            <person name="Steenwyk J.L."/>
            <person name="Rokas A."/>
            <person name="Carro J."/>
            <person name="Camarero S."/>
            <person name="Ferreira P."/>
            <person name="Molpeceres G."/>
            <person name="Ruiz-Duenas F.J."/>
            <person name="Serrano A."/>
            <person name="Henrissat B."/>
            <person name="Drula E."/>
            <person name="Hughes K.W."/>
            <person name="Mata J.L."/>
            <person name="Ishikawa N.K."/>
            <person name="Vargas-Isla R."/>
            <person name="Ushijima S."/>
            <person name="Smith C.A."/>
            <person name="Ahrendt S."/>
            <person name="Andreopoulos W."/>
            <person name="He G."/>
            <person name="Labutti K."/>
            <person name="Lipzen A."/>
            <person name="Ng V."/>
            <person name="Riley R."/>
            <person name="Sandor L."/>
            <person name="Barry K."/>
            <person name="Martinez A.T."/>
            <person name="Xiao Y."/>
            <person name="Gibbons J.G."/>
            <person name="Terashima K."/>
            <person name="Grigoriev I.V."/>
            <person name="Hibbett D.S."/>
        </authorList>
    </citation>
    <scope>NUCLEOTIDE SEQUENCE</scope>
    <source>
        <strain evidence="2">JLM2183</strain>
    </source>
</reference>
<organism evidence="2 3">
    <name type="scientific">Lentinula aciculospora</name>
    <dbReference type="NCBI Taxonomy" id="153920"/>
    <lineage>
        <taxon>Eukaryota</taxon>
        <taxon>Fungi</taxon>
        <taxon>Dikarya</taxon>
        <taxon>Basidiomycota</taxon>
        <taxon>Agaricomycotina</taxon>
        <taxon>Agaricomycetes</taxon>
        <taxon>Agaricomycetidae</taxon>
        <taxon>Agaricales</taxon>
        <taxon>Marasmiineae</taxon>
        <taxon>Omphalotaceae</taxon>
        <taxon>Lentinula</taxon>
    </lineage>
</organism>
<dbReference type="PANTHER" id="PTHR43735:SF11">
    <property type="entry name" value="HYPOTHETICAL OXIDOREDUCTASE (EUROFUNG)"/>
    <property type="match status" value="1"/>
</dbReference>
<dbReference type="GO" id="GO:0050660">
    <property type="term" value="F:flavin adenine dinucleotide binding"/>
    <property type="evidence" value="ECO:0007669"/>
    <property type="project" value="TreeGrafter"/>
</dbReference>
<feature type="domain" description="FAD/NAD(P)-binding" evidence="1">
    <location>
        <begin position="12"/>
        <end position="330"/>
    </location>
</feature>
<name>A0A9W9DQT4_9AGAR</name>
<dbReference type="InterPro" id="IPR023753">
    <property type="entry name" value="FAD/NAD-binding_dom"/>
</dbReference>